<evidence type="ECO:0000259" key="10">
    <source>
        <dbReference type="PROSITE" id="PS51123"/>
    </source>
</evidence>
<evidence type="ECO:0000256" key="5">
    <source>
        <dbReference type="ARBA" id="ARBA00022729"/>
    </source>
</evidence>
<dbReference type="PANTHER" id="PTHR30329">
    <property type="entry name" value="STATOR ELEMENT OF FLAGELLAR MOTOR COMPLEX"/>
    <property type="match status" value="1"/>
</dbReference>
<dbReference type="Gene3D" id="3.30.1330.60">
    <property type="entry name" value="OmpA-like domain"/>
    <property type="match status" value="1"/>
</dbReference>
<evidence type="ECO:0000256" key="1">
    <source>
        <dbReference type="ARBA" id="ARBA00004571"/>
    </source>
</evidence>
<dbReference type="InterPro" id="IPR036737">
    <property type="entry name" value="OmpA-like_sf"/>
</dbReference>
<evidence type="ECO:0000256" key="6">
    <source>
        <dbReference type="ARBA" id="ARBA00023065"/>
    </source>
</evidence>
<dbReference type="GO" id="GO:0006811">
    <property type="term" value="P:monoatomic ion transport"/>
    <property type="evidence" value="ECO:0007669"/>
    <property type="project" value="UniProtKB-KW"/>
</dbReference>
<dbReference type="PRINTS" id="PR01021">
    <property type="entry name" value="OMPADOMAIN"/>
</dbReference>
<dbReference type="InterPro" id="IPR006664">
    <property type="entry name" value="OMP_bac"/>
</dbReference>
<dbReference type="Gene3D" id="2.40.160.20">
    <property type="match status" value="1"/>
</dbReference>
<keyword evidence="8" id="KW-0472">Membrane</keyword>
<dbReference type="SUPFAM" id="SSF103088">
    <property type="entry name" value="OmpA-like"/>
    <property type="match status" value="1"/>
</dbReference>
<dbReference type="AlphaFoldDB" id="A0A170PL88"/>
<comment type="subcellular location">
    <subcellularLocation>
        <location evidence="1">Cell outer membrane</location>
        <topology evidence="1">Multi-pass membrane protein</topology>
    </subcellularLocation>
</comment>
<dbReference type="GO" id="GO:0046930">
    <property type="term" value="C:pore complex"/>
    <property type="evidence" value="ECO:0007669"/>
    <property type="project" value="UniProtKB-KW"/>
</dbReference>
<keyword evidence="7" id="KW-0626">Porin</keyword>
<dbReference type="SUPFAM" id="SSF103647">
    <property type="entry name" value="TSP type-3 repeat"/>
    <property type="match status" value="1"/>
</dbReference>
<reference evidence="11" key="1">
    <citation type="submission" date="2015-10" db="EMBL/GenBank/DDBJ databases">
        <authorList>
            <person name="Gilbert D.G."/>
        </authorList>
    </citation>
    <scope>NUCLEOTIDE SEQUENCE</scope>
</reference>
<organism evidence="11">
    <name type="scientific">hydrothermal vent metagenome</name>
    <dbReference type="NCBI Taxonomy" id="652676"/>
    <lineage>
        <taxon>unclassified sequences</taxon>
        <taxon>metagenomes</taxon>
        <taxon>ecological metagenomes</taxon>
    </lineage>
</organism>
<dbReference type="GO" id="GO:0005509">
    <property type="term" value="F:calcium ion binding"/>
    <property type="evidence" value="ECO:0007669"/>
    <property type="project" value="InterPro"/>
</dbReference>
<dbReference type="CDD" id="cd07185">
    <property type="entry name" value="OmpA_C-like"/>
    <property type="match status" value="1"/>
</dbReference>
<dbReference type="PROSITE" id="PS51123">
    <property type="entry name" value="OMPA_2"/>
    <property type="match status" value="1"/>
</dbReference>
<evidence type="ECO:0000256" key="2">
    <source>
        <dbReference type="ARBA" id="ARBA00022448"/>
    </source>
</evidence>
<protein>
    <submittedName>
        <fullName evidence="11">Outer membrane protein</fullName>
    </submittedName>
</protein>
<keyword evidence="5" id="KW-0732">Signal</keyword>
<dbReference type="InterPro" id="IPR027385">
    <property type="entry name" value="Beta-barrel_OMP"/>
</dbReference>
<evidence type="ECO:0000256" key="9">
    <source>
        <dbReference type="ARBA" id="ARBA00023237"/>
    </source>
</evidence>
<feature type="domain" description="OmpA-like" evidence="10">
    <location>
        <begin position="269"/>
        <end position="383"/>
    </location>
</feature>
<dbReference type="InterPro" id="IPR011250">
    <property type="entry name" value="OMP/PagP_B-barrel"/>
</dbReference>
<keyword evidence="9" id="KW-0998">Cell outer membrane</keyword>
<keyword evidence="3" id="KW-1134">Transmembrane beta strand</keyword>
<accession>A0A170PL88</accession>
<evidence type="ECO:0000256" key="8">
    <source>
        <dbReference type="ARBA" id="ARBA00023136"/>
    </source>
</evidence>
<dbReference type="Pfam" id="PF00691">
    <property type="entry name" value="OmpA"/>
    <property type="match status" value="1"/>
</dbReference>
<keyword evidence="6" id="KW-0406">Ion transport</keyword>
<proteinExistence type="predicted"/>
<evidence type="ECO:0000256" key="4">
    <source>
        <dbReference type="ARBA" id="ARBA00022692"/>
    </source>
</evidence>
<dbReference type="GO" id="GO:0015288">
    <property type="term" value="F:porin activity"/>
    <property type="evidence" value="ECO:0007669"/>
    <property type="project" value="UniProtKB-KW"/>
</dbReference>
<dbReference type="InterPro" id="IPR028974">
    <property type="entry name" value="TSP_type-3_rpt"/>
</dbReference>
<sequence>MNKHPIFKGSLIALISIASMSAIANENTYITFGAGHFDNDPFGDVYDDQGIRARHSYEIEASLGYMLSNNFAVEGSVVMPSPTQASERADINQFRLSGLYFFGEKALKPYLALGLGQEEFEKDGSPSLDSRGGFLSLGAGLQYDMNDEFFGRVEARIDDLQDNISYHAVYMLEVGYRFGIESSERVASYDAKESTVAASDFSSEYYDGCCAETNAEDSTSAEAMQLDTQELAALPATAAGSNDDDHDGIANDLDQCALTAEGLTVDETGCAKFTGSISNVLFDVESSKLTVSMKKMLDDAASELAQYPNASITVSAFTDNTGPETFNKNLSQDRANSVRSYLMKKGVSADRIDAKGFGETSPVASNDTAEGRAQNRRAVFDIK</sequence>
<dbReference type="GO" id="GO:0009279">
    <property type="term" value="C:cell outer membrane"/>
    <property type="evidence" value="ECO:0007669"/>
    <property type="project" value="UniProtKB-SubCell"/>
</dbReference>
<dbReference type="InterPro" id="IPR050330">
    <property type="entry name" value="Bact_OuterMem_StrucFunc"/>
</dbReference>
<name>A0A170PL88_9ZZZZ</name>
<dbReference type="SUPFAM" id="SSF56925">
    <property type="entry name" value="OMPA-like"/>
    <property type="match status" value="1"/>
</dbReference>
<evidence type="ECO:0000256" key="7">
    <source>
        <dbReference type="ARBA" id="ARBA00023114"/>
    </source>
</evidence>
<keyword evidence="4" id="KW-0812">Transmembrane</keyword>
<dbReference type="Pfam" id="PF13505">
    <property type="entry name" value="OMP_b-brl"/>
    <property type="match status" value="1"/>
</dbReference>
<dbReference type="PANTHER" id="PTHR30329:SF21">
    <property type="entry name" value="LIPOPROTEIN YIAD-RELATED"/>
    <property type="match status" value="1"/>
</dbReference>
<dbReference type="InterPro" id="IPR006665">
    <property type="entry name" value="OmpA-like"/>
</dbReference>
<gene>
    <name evidence="11" type="ORF">MGWOODY_Tha2565</name>
</gene>
<evidence type="ECO:0000256" key="3">
    <source>
        <dbReference type="ARBA" id="ARBA00022452"/>
    </source>
</evidence>
<dbReference type="EMBL" id="CZQC01000032">
    <property type="protein sequence ID" value="CUS41012.1"/>
    <property type="molecule type" value="Genomic_DNA"/>
</dbReference>
<keyword evidence="2" id="KW-0813">Transport</keyword>
<evidence type="ECO:0000313" key="11">
    <source>
        <dbReference type="EMBL" id="CUS41012.1"/>
    </source>
</evidence>